<keyword evidence="2" id="KW-1185">Reference proteome</keyword>
<protein>
    <submittedName>
        <fullName evidence="1">Iron-sulfur cluster assembly accessory protein</fullName>
    </submittedName>
</protein>
<dbReference type="Gene3D" id="2.60.300.12">
    <property type="entry name" value="HesB-like domain"/>
    <property type="match status" value="1"/>
</dbReference>
<evidence type="ECO:0000313" key="2">
    <source>
        <dbReference type="Proteomes" id="UP000521868"/>
    </source>
</evidence>
<dbReference type="InterPro" id="IPR006058">
    <property type="entry name" value="2Fe2S_fd_BS"/>
</dbReference>
<dbReference type="GO" id="GO:0051537">
    <property type="term" value="F:2 iron, 2 sulfur cluster binding"/>
    <property type="evidence" value="ECO:0007669"/>
    <property type="project" value="InterPro"/>
</dbReference>
<dbReference type="PROSITE" id="PS00197">
    <property type="entry name" value="2FE2S_FER_1"/>
    <property type="match status" value="1"/>
</dbReference>
<accession>A0A7X6DH42</accession>
<reference evidence="1 2" key="1">
    <citation type="journal article" date="2020" name="Nature">
        <title>Bacterial chemolithoautotrophy via manganese oxidation.</title>
        <authorList>
            <person name="Yu H."/>
            <person name="Leadbetter J.R."/>
        </authorList>
    </citation>
    <scope>NUCLEOTIDE SEQUENCE [LARGE SCALE GENOMIC DNA]</scope>
    <source>
        <strain evidence="1 2">RBP-1</strain>
    </source>
</reference>
<gene>
    <name evidence="1" type="ORF">RAMLITH_14515</name>
</gene>
<dbReference type="SUPFAM" id="SSF89360">
    <property type="entry name" value="HesB-like domain"/>
    <property type="match status" value="1"/>
</dbReference>
<name>A0A7X6DH42_9BURK</name>
<dbReference type="InterPro" id="IPR035903">
    <property type="entry name" value="HesB-like_dom_sf"/>
</dbReference>
<dbReference type="RefSeq" id="WP_168108174.1">
    <property type="nucleotide sequence ID" value="NZ_VTOX01000005.1"/>
</dbReference>
<sequence length="115" mass="11710">MSFQLTAAAAREIQAAAARSGATGMALRVAAKPAPDGIAYGMGFDEPAPEDEVAVFAGLTVLIAGPSRPLLADTVLDYVELDGGGHDFIFVQPPQPPDCATRRRGCGSGGCSSCD</sequence>
<dbReference type="EMBL" id="VTOX01000005">
    <property type="protein sequence ID" value="NKE67039.1"/>
    <property type="molecule type" value="Genomic_DNA"/>
</dbReference>
<organism evidence="1 2">
    <name type="scientific">Ramlibacter lithotrophicus</name>
    <dbReference type="NCBI Taxonomy" id="2606681"/>
    <lineage>
        <taxon>Bacteria</taxon>
        <taxon>Pseudomonadati</taxon>
        <taxon>Pseudomonadota</taxon>
        <taxon>Betaproteobacteria</taxon>
        <taxon>Burkholderiales</taxon>
        <taxon>Comamonadaceae</taxon>
        <taxon>Ramlibacter</taxon>
    </lineage>
</organism>
<dbReference type="Proteomes" id="UP000521868">
    <property type="component" value="Unassembled WGS sequence"/>
</dbReference>
<evidence type="ECO:0000313" key="1">
    <source>
        <dbReference type="EMBL" id="NKE67039.1"/>
    </source>
</evidence>
<dbReference type="AlphaFoldDB" id="A0A7X6DH42"/>
<comment type="caution">
    <text evidence="1">The sequence shown here is derived from an EMBL/GenBank/DDBJ whole genome shotgun (WGS) entry which is preliminary data.</text>
</comment>
<proteinExistence type="predicted"/>